<evidence type="ECO:0000256" key="1">
    <source>
        <dbReference type="SAM" id="MobiDB-lite"/>
    </source>
</evidence>
<dbReference type="AlphaFoldDB" id="D8U344"/>
<proteinExistence type="predicted"/>
<feature type="transmembrane region" description="Helical" evidence="2">
    <location>
        <begin position="478"/>
        <end position="500"/>
    </location>
</feature>
<evidence type="ECO:0008006" key="5">
    <source>
        <dbReference type="Google" id="ProtNLM"/>
    </source>
</evidence>
<feature type="transmembrane region" description="Helical" evidence="2">
    <location>
        <begin position="348"/>
        <end position="373"/>
    </location>
</feature>
<protein>
    <recommendedName>
        <fullName evidence="5">Transmembrane protein</fullName>
    </recommendedName>
</protein>
<feature type="transmembrane region" description="Helical" evidence="2">
    <location>
        <begin position="402"/>
        <end position="424"/>
    </location>
</feature>
<dbReference type="InParanoid" id="D8U344"/>
<name>D8U344_VOLCA</name>
<feature type="transmembrane region" description="Helical" evidence="2">
    <location>
        <begin position="180"/>
        <end position="197"/>
    </location>
</feature>
<keyword evidence="2" id="KW-0812">Transmembrane</keyword>
<feature type="transmembrane region" description="Helical" evidence="2">
    <location>
        <begin position="271"/>
        <end position="292"/>
    </location>
</feature>
<reference evidence="3 4" key="1">
    <citation type="journal article" date="2010" name="Science">
        <title>Genomic analysis of organismal complexity in the multicellular green alga Volvox carteri.</title>
        <authorList>
            <person name="Prochnik S.E."/>
            <person name="Umen J."/>
            <person name="Nedelcu A.M."/>
            <person name="Hallmann A."/>
            <person name="Miller S.M."/>
            <person name="Nishii I."/>
            <person name="Ferris P."/>
            <person name="Kuo A."/>
            <person name="Mitros T."/>
            <person name="Fritz-Laylin L.K."/>
            <person name="Hellsten U."/>
            <person name="Chapman J."/>
            <person name="Simakov O."/>
            <person name="Rensing S.A."/>
            <person name="Terry A."/>
            <person name="Pangilinan J."/>
            <person name="Kapitonov V."/>
            <person name="Jurka J."/>
            <person name="Salamov A."/>
            <person name="Shapiro H."/>
            <person name="Schmutz J."/>
            <person name="Grimwood J."/>
            <person name="Lindquist E."/>
            <person name="Lucas S."/>
            <person name="Grigoriev I.V."/>
            <person name="Schmitt R."/>
            <person name="Kirk D."/>
            <person name="Rokhsar D.S."/>
        </authorList>
    </citation>
    <scope>NUCLEOTIDE SEQUENCE [LARGE SCALE GENOMIC DNA]</scope>
    <source>
        <strain evidence="4">f. Nagariensis / Eve</strain>
    </source>
</reference>
<dbReference type="eggNOG" id="ENOG502STJI">
    <property type="taxonomic scope" value="Eukaryota"/>
</dbReference>
<accession>D8U344</accession>
<feature type="transmembrane region" description="Helical" evidence="2">
    <location>
        <begin position="25"/>
        <end position="44"/>
    </location>
</feature>
<keyword evidence="4" id="KW-1185">Reference proteome</keyword>
<dbReference type="EMBL" id="GL378354">
    <property type="protein sequence ID" value="EFJ45915.1"/>
    <property type="molecule type" value="Genomic_DNA"/>
</dbReference>
<dbReference type="GeneID" id="9625713"/>
<evidence type="ECO:0000313" key="4">
    <source>
        <dbReference type="Proteomes" id="UP000001058"/>
    </source>
</evidence>
<keyword evidence="2" id="KW-1133">Transmembrane helix</keyword>
<evidence type="ECO:0000313" key="3">
    <source>
        <dbReference type="EMBL" id="EFJ45915.1"/>
    </source>
</evidence>
<keyword evidence="2" id="KW-0472">Membrane</keyword>
<feature type="transmembrane region" description="Helical" evidence="2">
    <location>
        <begin position="146"/>
        <end position="168"/>
    </location>
</feature>
<dbReference type="OrthoDB" id="537955at2759"/>
<feature type="compositionally biased region" description="Pro residues" evidence="1">
    <location>
        <begin position="226"/>
        <end position="245"/>
    </location>
</feature>
<evidence type="ECO:0000256" key="2">
    <source>
        <dbReference type="SAM" id="Phobius"/>
    </source>
</evidence>
<sequence>MKMLLRCLECFASNAYSCFSKAALTSMAVVKVLVTISIIVIVAVKLEDVRVVMQVPDLTTVEGLKNLTDSLMAISGGGEIAVMQLPPGAAASDASSPPSPPFAPFGSETTDFNGAAGPFHVNASCLLQKRGVPPQIHHYTRTMCSYVYAVSGLSLLATFAMACLLWCTCHLCGVGPILELSFALLGTAWWLAAALVLQENTTVSVDARDAVKQFIFGDAMSPPPPLGPESLPLPSPPPSQPPPPLGHDTASQLQALMQQYMPRSLQQWRHALVGLCWAMMGMFAASSVLMLIEACGCLLDCCTCVCRCCCCPSRPESRWRTNFRKRMRAGGEEYMEMMGCCSDLCRKLFVGLLSLIKVGVSTAIIVIVAVHLYKADITWKKGDLPEVKPSCLMTGSVRGESVCEYTFAVCGLSMLLSMVTSLLLCVTCDLCGLGDWFQFAVQGLQTAWWVIAAIIISKNVRDSNEYEGVGLPKEGWRDAVAVMSWVNAGIAFLCAVIFLIQVSVSVGGLGACNCLRNCCSCCCGGDGDGDDYAKRANVV</sequence>
<dbReference type="KEGG" id="vcn:VOLCADRAFT_118265"/>
<dbReference type="Proteomes" id="UP000001058">
    <property type="component" value="Unassembled WGS sequence"/>
</dbReference>
<gene>
    <name evidence="3" type="ORF">VOLCADRAFT_118265</name>
</gene>
<feature type="region of interest" description="Disordered" evidence="1">
    <location>
        <begin position="226"/>
        <end position="248"/>
    </location>
</feature>
<organism evidence="4">
    <name type="scientific">Volvox carteri f. nagariensis</name>
    <dbReference type="NCBI Taxonomy" id="3068"/>
    <lineage>
        <taxon>Eukaryota</taxon>
        <taxon>Viridiplantae</taxon>
        <taxon>Chlorophyta</taxon>
        <taxon>core chlorophytes</taxon>
        <taxon>Chlorophyceae</taxon>
        <taxon>CS clade</taxon>
        <taxon>Chlamydomonadales</taxon>
        <taxon>Volvocaceae</taxon>
        <taxon>Volvox</taxon>
    </lineage>
</organism>
<dbReference type="RefSeq" id="XP_002952993.1">
    <property type="nucleotide sequence ID" value="XM_002952947.1"/>
</dbReference>